<dbReference type="KEGG" id="aep:AMC99_02612"/>
<evidence type="ECO:0000256" key="1">
    <source>
        <dbReference type="ARBA" id="ARBA00004651"/>
    </source>
</evidence>
<evidence type="ECO:0000256" key="6">
    <source>
        <dbReference type="SAM" id="Phobius"/>
    </source>
</evidence>
<sequence>MGTFLANKALTLISAVLLARLLGTEGYGKYAFAIAILNLITIPAQMGVPRLSMREIARSCARSEWALLRGFRRRALQMSLISTIVGAVVIGGGIFVFSDGLEAFDAMTFAAALFLLPLFVGLALASSFLRGLRKVVHGNWPNNVLQPALFVVFLFAMAQGLSAPSAVLLNALSNAAALGVTIWLLVKYWPRETSAVEPEYRTSDWAKSLLPFSLLAGARLITQKSDIIMLGAMTSAASVGIYNIAIQAAALVAIPLSASNAVLAPNIARLHALGDMRGLQRLLTNTTMVVSGLSLIGCIILVGLGQWLLQLFFGNDFIGAYGAMAVLAVGQVINASAGSIGQFLSMTGHEKDTVKVIGGSAILNIVLNAILIPPYGILGAAIATSASLATWNIALSILLYRRLGLIAGPVGKFLAKRA</sequence>
<feature type="transmembrane region" description="Helical" evidence="6">
    <location>
        <begin position="377"/>
        <end position="400"/>
    </location>
</feature>
<evidence type="ECO:0000256" key="5">
    <source>
        <dbReference type="ARBA" id="ARBA00023136"/>
    </source>
</evidence>
<accession>A0A0M4MA85</accession>
<feature type="transmembrane region" description="Helical" evidence="6">
    <location>
        <begin position="282"/>
        <end position="308"/>
    </location>
</feature>
<organism evidence="7 8">
    <name type="scientific">Altererythrobacter epoxidivorans</name>
    <dbReference type="NCBI Taxonomy" id="361183"/>
    <lineage>
        <taxon>Bacteria</taxon>
        <taxon>Pseudomonadati</taxon>
        <taxon>Pseudomonadota</taxon>
        <taxon>Alphaproteobacteria</taxon>
        <taxon>Sphingomonadales</taxon>
        <taxon>Erythrobacteraceae</taxon>
        <taxon>Altererythrobacter</taxon>
    </lineage>
</organism>
<gene>
    <name evidence="7" type="ORF">AMC99_02612</name>
</gene>
<feature type="transmembrane region" description="Helical" evidence="6">
    <location>
        <begin position="167"/>
        <end position="186"/>
    </location>
</feature>
<keyword evidence="3 6" id="KW-0812">Transmembrane</keyword>
<dbReference type="InterPro" id="IPR002797">
    <property type="entry name" value="Polysacc_synth"/>
</dbReference>
<evidence type="ECO:0000313" key="7">
    <source>
        <dbReference type="EMBL" id="ALE17885.1"/>
    </source>
</evidence>
<reference evidence="7 8" key="1">
    <citation type="submission" date="2015-09" db="EMBL/GenBank/DDBJ databases">
        <title>Complete genome sequence of a benzo[a]pyrene-degrading bacterium Altererythrobacter epoxidivorans CGMCC 1.7731T.</title>
        <authorList>
            <person name="Li Z."/>
            <person name="Cheng H."/>
            <person name="Huo Y."/>
            <person name="Xu X."/>
        </authorList>
    </citation>
    <scope>NUCLEOTIDE SEQUENCE [LARGE SCALE GENOMIC DNA]</scope>
    <source>
        <strain evidence="7 8">CGMCC 1.7731</strain>
    </source>
</reference>
<dbReference type="GO" id="GO:0005886">
    <property type="term" value="C:plasma membrane"/>
    <property type="evidence" value="ECO:0007669"/>
    <property type="project" value="UniProtKB-SubCell"/>
</dbReference>
<feature type="transmembrane region" description="Helical" evidence="6">
    <location>
        <begin position="251"/>
        <end position="270"/>
    </location>
</feature>
<evidence type="ECO:0000256" key="4">
    <source>
        <dbReference type="ARBA" id="ARBA00022989"/>
    </source>
</evidence>
<dbReference type="STRING" id="361183.AMC99_02612"/>
<feature type="transmembrane region" description="Helical" evidence="6">
    <location>
        <begin position="320"/>
        <end position="341"/>
    </location>
</feature>
<feature type="transmembrane region" description="Helical" evidence="6">
    <location>
        <begin position="144"/>
        <end position="161"/>
    </location>
</feature>
<feature type="transmembrane region" description="Helical" evidence="6">
    <location>
        <begin position="74"/>
        <end position="97"/>
    </location>
</feature>
<evidence type="ECO:0000313" key="8">
    <source>
        <dbReference type="Proteomes" id="UP000057938"/>
    </source>
</evidence>
<protein>
    <submittedName>
        <fullName evidence="7">Polysaccharide biosynthesis related protein</fullName>
    </submittedName>
</protein>
<keyword evidence="2" id="KW-1003">Cell membrane</keyword>
<feature type="transmembrane region" description="Helical" evidence="6">
    <location>
        <begin position="353"/>
        <end position="371"/>
    </location>
</feature>
<dbReference type="PATRIC" id="fig|361183.4.peg.2567"/>
<dbReference type="CDD" id="cd13128">
    <property type="entry name" value="MATE_Wzx_like"/>
    <property type="match status" value="1"/>
</dbReference>
<evidence type="ECO:0000256" key="3">
    <source>
        <dbReference type="ARBA" id="ARBA00022692"/>
    </source>
</evidence>
<feature type="transmembrane region" description="Helical" evidence="6">
    <location>
        <begin position="33"/>
        <end position="53"/>
    </location>
</feature>
<keyword evidence="8" id="KW-1185">Reference proteome</keyword>
<name>A0A0M4MA85_9SPHN</name>
<proteinExistence type="predicted"/>
<feature type="transmembrane region" description="Helical" evidence="6">
    <location>
        <begin position="227"/>
        <end position="245"/>
    </location>
</feature>
<evidence type="ECO:0000256" key="2">
    <source>
        <dbReference type="ARBA" id="ARBA00022475"/>
    </source>
</evidence>
<dbReference type="InterPro" id="IPR050833">
    <property type="entry name" value="Poly_Biosynth_Transport"/>
</dbReference>
<dbReference type="EMBL" id="CP012669">
    <property type="protein sequence ID" value="ALE17885.1"/>
    <property type="molecule type" value="Genomic_DNA"/>
</dbReference>
<dbReference type="PANTHER" id="PTHR30250:SF11">
    <property type="entry name" value="O-ANTIGEN TRANSPORTER-RELATED"/>
    <property type="match status" value="1"/>
</dbReference>
<keyword evidence="4 6" id="KW-1133">Transmembrane helix</keyword>
<feature type="transmembrane region" description="Helical" evidence="6">
    <location>
        <begin position="109"/>
        <end position="132"/>
    </location>
</feature>
<dbReference type="PANTHER" id="PTHR30250">
    <property type="entry name" value="PST FAMILY PREDICTED COLANIC ACID TRANSPORTER"/>
    <property type="match status" value="1"/>
</dbReference>
<dbReference type="AlphaFoldDB" id="A0A0M4MA85"/>
<comment type="subcellular location">
    <subcellularLocation>
        <location evidence="1">Cell membrane</location>
        <topology evidence="1">Multi-pass membrane protein</topology>
    </subcellularLocation>
</comment>
<dbReference type="Proteomes" id="UP000057938">
    <property type="component" value="Chromosome"/>
</dbReference>
<keyword evidence="5 6" id="KW-0472">Membrane</keyword>
<dbReference type="Pfam" id="PF01943">
    <property type="entry name" value="Polysacc_synt"/>
    <property type="match status" value="1"/>
</dbReference>